<keyword evidence="2" id="KW-0812">Transmembrane</keyword>
<dbReference type="Pfam" id="PF01569">
    <property type="entry name" value="PAP2"/>
    <property type="match status" value="1"/>
</dbReference>
<feature type="transmembrane region" description="Helical" evidence="2">
    <location>
        <begin position="240"/>
        <end position="257"/>
    </location>
</feature>
<dbReference type="SUPFAM" id="SSF48317">
    <property type="entry name" value="Acid phosphatase/Vanadium-dependent haloperoxidase"/>
    <property type="match status" value="1"/>
</dbReference>
<dbReference type="InterPro" id="IPR000326">
    <property type="entry name" value="PAP2/HPO"/>
</dbReference>
<feature type="transmembrane region" description="Helical" evidence="2">
    <location>
        <begin position="145"/>
        <end position="164"/>
    </location>
</feature>
<keyword evidence="2" id="KW-1133">Transmembrane helix</keyword>
<dbReference type="AlphaFoldDB" id="A0AB33JSL8"/>
<dbReference type="InterPro" id="IPR036938">
    <property type="entry name" value="PAP2/HPO_sf"/>
</dbReference>
<evidence type="ECO:0000313" key="4">
    <source>
        <dbReference type="EMBL" id="BFP45808.1"/>
    </source>
</evidence>
<evidence type="ECO:0000256" key="2">
    <source>
        <dbReference type="SAM" id="Phobius"/>
    </source>
</evidence>
<name>A0AB33JSL8_9ACTN</name>
<feature type="transmembrane region" description="Helical" evidence="2">
    <location>
        <begin position="114"/>
        <end position="133"/>
    </location>
</feature>
<dbReference type="CDD" id="cd03392">
    <property type="entry name" value="PAP2_like_2"/>
    <property type="match status" value="1"/>
</dbReference>
<gene>
    <name evidence="4" type="ORF">KCMC57_21760</name>
</gene>
<dbReference type="EMBL" id="AP035881">
    <property type="protein sequence ID" value="BFP45808.1"/>
    <property type="molecule type" value="Genomic_DNA"/>
</dbReference>
<dbReference type="Gene3D" id="1.20.144.10">
    <property type="entry name" value="Phosphatidic acid phosphatase type 2/haloperoxidase"/>
    <property type="match status" value="1"/>
</dbReference>
<feature type="transmembrane region" description="Helical" evidence="2">
    <location>
        <begin position="217"/>
        <end position="234"/>
    </location>
</feature>
<feature type="domain" description="Phosphatidic acid phosphatase type 2/haloperoxidase" evidence="3">
    <location>
        <begin position="153"/>
        <end position="261"/>
    </location>
</feature>
<feature type="transmembrane region" description="Helical" evidence="2">
    <location>
        <begin position="184"/>
        <end position="205"/>
    </location>
</feature>
<reference evidence="4" key="1">
    <citation type="submission" date="2024-07" db="EMBL/GenBank/DDBJ databases">
        <title>Complete genome sequences of cellulolytic bacteria, Kitasatospora sp. CMC57 and Streptomyces sp. CMC78, isolated from Japanese agricultural soil.</title>
        <authorList>
            <person name="Hashimoto T."/>
            <person name="Ito M."/>
            <person name="Iwamoto M."/>
            <person name="Fukahori D."/>
            <person name="Shoda T."/>
            <person name="Sakoda M."/>
            <person name="Morohoshi T."/>
            <person name="Mitsuboshi M."/>
            <person name="Nishizawa T."/>
        </authorList>
    </citation>
    <scope>NUCLEOTIDE SEQUENCE</scope>
    <source>
        <strain evidence="4">CMC57</strain>
    </source>
</reference>
<sequence length="264" mass="28258">MDSEPQFSSTTSAAPAGAVGAENRSTDRPAHTPRGARNGDLPSRPGALPPAPGRLSRAWIPLALLAVLVLISWQVAVDGPLLELDELTRGGVHTLRRALGSTLLNHLGAGLSDFGDPALAMPVLLLTAAVAAWREHRTGRVRWWYPLPVAVLAGVLVPLLVVPGKAWFARPGPFGYPLAPEQLGWYPSGHTATSAIAYGTAALLVGPTLHRPVRRRLYGLTALLCLGVGAGLVWSDYHWLLDVLASWCLAGVLLWCLRRLLTRR</sequence>
<feature type="transmembrane region" description="Helical" evidence="2">
    <location>
        <begin position="58"/>
        <end position="76"/>
    </location>
</feature>
<accession>A0AB33JSL8</accession>
<keyword evidence="2" id="KW-0472">Membrane</keyword>
<feature type="region of interest" description="Disordered" evidence="1">
    <location>
        <begin position="1"/>
        <end position="48"/>
    </location>
</feature>
<evidence type="ECO:0000256" key="1">
    <source>
        <dbReference type="SAM" id="MobiDB-lite"/>
    </source>
</evidence>
<organism evidence="4">
    <name type="scientific">Kitasatospora sp. CMC57</name>
    <dbReference type="NCBI Taxonomy" id="3231513"/>
    <lineage>
        <taxon>Bacteria</taxon>
        <taxon>Bacillati</taxon>
        <taxon>Actinomycetota</taxon>
        <taxon>Actinomycetes</taxon>
        <taxon>Kitasatosporales</taxon>
        <taxon>Streptomycetaceae</taxon>
        <taxon>Kitasatospora</taxon>
    </lineage>
</organism>
<protein>
    <recommendedName>
        <fullName evidence="3">Phosphatidic acid phosphatase type 2/haloperoxidase domain-containing protein</fullName>
    </recommendedName>
</protein>
<proteinExistence type="predicted"/>
<evidence type="ECO:0000259" key="3">
    <source>
        <dbReference type="Pfam" id="PF01569"/>
    </source>
</evidence>
<feature type="compositionally biased region" description="Polar residues" evidence="1">
    <location>
        <begin position="1"/>
        <end position="13"/>
    </location>
</feature>